<feature type="transmembrane region" description="Helical" evidence="1">
    <location>
        <begin position="187"/>
        <end position="206"/>
    </location>
</feature>
<keyword evidence="1" id="KW-0812">Transmembrane</keyword>
<keyword evidence="1" id="KW-1133">Transmembrane helix</keyword>
<protein>
    <submittedName>
        <fullName evidence="2">ABC transporter permease</fullName>
    </submittedName>
</protein>
<comment type="caution">
    <text evidence="2">The sequence shown here is derived from an EMBL/GenBank/DDBJ whole genome shotgun (WGS) entry which is preliminary data.</text>
</comment>
<accession>A0ABU7S192</accession>
<name>A0ABU7S192_9ACTN</name>
<gene>
    <name evidence="2" type="ORF">V1633_29035</name>
</gene>
<evidence type="ECO:0000313" key="2">
    <source>
        <dbReference type="EMBL" id="MEE6262538.1"/>
    </source>
</evidence>
<dbReference type="Proteomes" id="UP001332243">
    <property type="component" value="Unassembled WGS sequence"/>
</dbReference>
<feature type="transmembrane region" description="Helical" evidence="1">
    <location>
        <begin position="156"/>
        <end position="175"/>
    </location>
</feature>
<feature type="transmembrane region" description="Helical" evidence="1">
    <location>
        <begin position="309"/>
        <end position="327"/>
    </location>
</feature>
<evidence type="ECO:0000256" key="1">
    <source>
        <dbReference type="SAM" id="Phobius"/>
    </source>
</evidence>
<reference evidence="2 3" key="1">
    <citation type="submission" date="2024-01" db="EMBL/GenBank/DDBJ databases">
        <title>Genome insights into Plantactinospora sonchi sp. nov.</title>
        <authorList>
            <person name="Wang L."/>
        </authorList>
    </citation>
    <scope>NUCLEOTIDE SEQUENCE [LARGE SCALE GENOMIC DNA]</scope>
    <source>
        <strain evidence="2 3">NEAU-QY2</strain>
    </source>
</reference>
<keyword evidence="3" id="KW-1185">Reference proteome</keyword>
<dbReference type="RefSeq" id="WP_331217477.1">
    <property type="nucleotide sequence ID" value="NZ_JAZGQK010000029.1"/>
</dbReference>
<evidence type="ECO:0000313" key="3">
    <source>
        <dbReference type="Proteomes" id="UP001332243"/>
    </source>
</evidence>
<proteinExistence type="predicted"/>
<sequence length="332" mass="35831">MIWFTWRQFRSQTLIAAAALAAFGVLLLVTARLITDLYADVAACRSDCAGLVTAFLDRFRSSAAFPTYLAALGAAYVLPALLGIFWGAPLIARELETGTHRLAWNQSVTRTRWLAVKLGAGCAIAATSTGLLSWAVTVWSHRVDSASHDRMLPLLFGSRGIVPVAYALFAFLLGVTTGMLLRRVVPAIAATLAIHVGAVVAMPLWVRAHLIPARHETIALDVQNLMGISISPDSGTINVVGEPVEGAWTVGNRTVTSDGSTFTGPVDFTTCGPNGSHVRCQEWLGSLGLRQDLLYHPGSHFWPLQWAEAGVFVGLAALLAAFCFWWIRHRVV</sequence>
<dbReference type="EMBL" id="JAZGQK010000029">
    <property type="protein sequence ID" value="MEE6262538.1"/>
    <property type="molecule type" value="Genomic_DNA"/>
</dbReference>
<feature type="transmembrane region" description="Helical" evidence="1">
    <location>
        <begin position="68"/>
        <end position="92"/>
    </location>
</feature>
<keyword evidence="1" id="KW-0472">Membrane</keyword>
<feature type="transmembrane region" description="Helical" evidence="1">
    <location>
        <begin position="113"/>
        <end position="136"/>
    </location>
</feature>
<organism evidence="2 3">
    <name type="scientific">Plantactinospora sonchi</name>
    <dbReference type="NCBI Taxonomy" id="1544735"/>
    <lineage>
        <taxon>Bacteria</taxon>
        <taxon>Bacillati</taxon>
        <taxon>Actinomycetota</taxon>
        <taxon>Actinomycetes</taxon>
        <taxon>Micromonosporales</taxon>
        <taxon>Micromonosporaceae</taxon>
        <taxon>Plantactinospora</taxon>
    </lineage>
</organism>